<evidence type="ECO:0000256" key="1">
    <source>
        <dbReference type="SAM" id="MobiDB-lite"/>
    </source>
</evidence>
<feature type="compositionally biased region" description="Basic and acidic residues" evidence="1">
    <location>
        <begin position="116"/>
        <end position="126"/>
    </location>
</feature>
<feature type="region of interest" description="Disordered" evidence="1">
    <location>
        <begin position="704"/>
        <end position="771"/>
    </location>
</feature>
<proteinExistence type="predicted"/>
<accession>A0A9X0AS14</accession>
<feature type="region of interest" description="Disordered" evidence="1">
    <location>
        <begin position="188"/>
        <end position="259"/>
    </location>
</feature>
<organism evidence="2 3">
    <name type="scientific">Sclerotinia nivalis</name>
    <dbReference type="NCBI Taxonomy" id="352851"/>
    <lineage>
        <taxon>Eukaryota</taxon>
        <taxon>Fungi</taxon>
        <taxon>Dikarya</taxon>
        <taxon>Ascomycota</taxon>
        <taxon>Pezizomycotina</taxon>
        <taxon>Leotiomycetes</taxon>
        <taxon>Helotiales</taxon>
        <taxon>Sclerotiniaceae</taxon>
        <taxon>Sclerotinia</taxon>
    </lineage>
</organism>
<feature type="compositionally biased region" description="Polar residues" evidence="1">
    <location>
        <begin position="221"/>
        <end position="235"/>
    </location>
</feature>
<dbReference type="OrthoDB" id="10251048at2759"/>
<feature type="compositionally biased region" description="Basic and acidic residues" evidence="1">
    <location>
        <begin position="45"/>
        <end position="66"/>
    </location>
</feature>
<comment type="caution">
    <text evidence="2">The sequence shown here is derived from an EMBL/GenBank/DDBJ whole genome shotgun (WGS) entry which is preliminary data.</text>
</comment>
<sequence>MPSSSRRSTVRAHNSYGTSNSIREYNSRPNLANHSHIQTRPAESIPEHSESKGELESPDFIIKESAQEEIQDQLEYETRLQLLRKNHSKSPPSISHPPNSTYADVMAARSSRSRRRNEALDERPDMKLGGPMTLESLGPFKYTFKKKKNLKSKYSASTLNEEAIEAIESTNNSSNGGEDIGIITTEETNMDMGHSESTSEVGTDPELVGGENGGGGGGGVSSRSISPTSTPQFKSSLDFPSPHTTSQKQQNQSEFTFTAPAPKRVIQILQKDTENLKDFNISRENNLEDDSDKENINHNISQPIVTTDIANTLTLSSAAANTSLTDSIPLPLVIPPPPGLSRISSLSYSSTDNTRAQTLCTIDSGIDLNHSSLDFLKCDDSDTQSVKDKSEAVMARIAGSTGLMTRTMSDLATANDGFDSVEWDPDLPVRSINDSPEPLLVEAQPVAYTTVGSRVNPNLQPQISAPNRIQREGSIRRPQLDPTHNRQANYYTHTRGPPPPLNMQNSMHYAQQLGQTSNTFNTPPATSARSARSLRVSQRLSQTEQENHTLLRLQGMINARVPGGHYPASPNTPTPASHQNHISSISNDEQDMGRGNDLQGPISGLEKMQTLQRLARFPNPMQTSALRRLSELQAPKADNTANLNEDIEVSSQGLEYLLRNPKDKTVLGDAHATKNGELDRGYTFPPPGISNTAYNPLYGAYGGANGHSRDSGHHRGVPGYPQPLTAGPPGQRSYTNNRQNSNYSEEAWTQDQVGAKQNSHTNPGTISPWQEPKVTNEQYTAQAPAPAPSARATDTISMQEASRYYPHGFPSDMTGRFTRLSIDVQKEMGLLVDEETPEQARVRKQKEKEEWFYAGQKRWNMTIQDHITEIEIYANPFGPIGPPTKKTLASDNRPLPGITVSEMQKKTIPEVIAPMIDGTLGNLFAIKAQQEEGNSTLPFMRYTKSPDWHIDTSSRGNDSFFGEDWGVAINVPNTHNARIQRY</sequence>
<protein>
    <submittedName>
        <fullName evidence="2">Uncharacterized protein</fullName>
    </submittedName>
</protein>
<feature type="compositionally biased region" description="Polar residues" evidence="1">
    <location>
        <begin position="732"/>
        <end position="771"/>
    </location>
</feature>
<feature type="compositionally biased region" description="Polar residues" evidence="1">
    <location>
        <begin position="1"/>
        <end position="38"/>
    </location>
</feature>
<reference evidence="2" key="1">
    <citation type="submission" date="2022-11" db="EMBL/GenBank/DDBJ databases">
        <title>Genome Resource of Sclerotinia nivalis Strain SnTB1, a Plant Pathogen Isolated from American Ginseng.</title>
        <authorList>
            <person name="Fan S."/>
        </authorList>
    </citation>
    <scope>NUCLEOTIDE SEQUENCE</scope>
    <source>
        <strain evidence="2">SnTB1</strain>
    </source>
</reference>
<evidence type="ECO:0000313" key="3">
    <source>
        <dbReference type="Proteomes" id="UP001152300"/>
    </source>
</evidence>
<gene>
    <name evidence="2" type="ORF">OCU04_003459</name>
</gene>
<dbReference type="EMBL" id="JAPEIS010000003">
    <property type="protein sequence ID" value="KAJ8067872.1"/>
    <property type="molecule type" value="Genomic_DNA"/>
</dbReference>
<feature type="region of interest" description="Disordered" evidence="1">
    <location>
        <begin position="477"/>
        <end position="497"/>
    </location>
</feature>
<feature type="compositionally biased region" description="Low complexity" evidence="1">
    <location>
        <begin position="89"/>
        <end position="100"/>
    </location>
</feature>
<feature type="compositionally biased region" description="Gly residues" evidence="1">
    <location>
        <begin position="210"/>
        <end position="220"/>
    </location>
</feature>
<feature type="region of interest" description="Disordered" evidence="1">
    <location>
        <begin position="86"/>
        <end position="132"/>
    </location>
</feature>
<feature type="compositionally biased region" description="Polar residues" evidence="1">
    <location>
        <begin position="242"/>
        <end position="256"/>
    </location>
</feature>
<dbReference type="Proteomes" id="UP001152300">
    <property type="component" value="Unassembled WGS sequence"/>
</dbReference>
<feature type="compositionally biased region" description="Polar residues" evidence="1">
    <location>
        <begin position="570"/>
        <end position="587"/>
    </location>
</feature>
<keyword evidence="3" id="KW-1185">Reference proteome</keyword>
<feature type="region of interest" description="Disordered" evidence="1">
    <location>
        <begin position="1"/>
        <end position="67"/>
    </location>
</feature>
<name>A0A9X0AS14_9HELO</name>
<dbReference type="AlphaFoldDB" id="A0A9X0AS14"/>
<feature type="region of interest" description="Disordered" evidence="1">
    <location>
        <begin position="570"/>
        <end position="596"/>
    </location>
</feature>
<evidence type="ECO:0000313" key="2">
    <source>
        <dbReference type="EMBL" id="KAJ8067872.1"/>
    </source>
</evidence>